<evidence type="ECO:0000256" key="4">
    <source>
        <dbReference type="ARBA" id="ARBA00014615"/>
    </source>
</evidence>
<feature type="compositionally biased region" description="Polar residues" evidence="10">
    <location>
        <begin position="331"/>
        <end position="349"/>
    </location>
</feature>
<dbReference type="Pfam" id="PF10342">
    <property type="entry name" value="Kre9_KNH"/>
    <property type="match status" value="1"/>
</dbReference>
<keyword evidence="9" id="KW-0482">Metalloprotease</keyword>
<evidence type="ECO:0000313" key="13">
    <source>
        <dbReference type="Proteomes" id="UP000629468"/>
    </source>
</evidence>
<evidence type="ECO:0000313" key="12">
    <source>
        <dbReference type="EMBL" id="KAF7783895.1"/>
    </source>
</evidence>
<accession>A0A8H7KKH2</accession>
<reference evidence="12 13" key="1">
    <citation type="journal article" name="Sci. Rep.">
        <title>Telomere-to-telomere assembled and centromere annotated genomes of the two main subspecies of the button mushroom Agaricus bisporus reveal especially polymorphic chromosome ends.</title>
        <authorList>
            <person name="Sonnenberg A.S.M."/>
            <person name="Sedaghat-Telgerd N."/>
            <person name="Lavrijssen B."/>
            <person name="Ohm R.A."/>
            <person name="Hendrickx P.M."/>
            <person name="Scholtmeijer K."/>
            <person name="Baars J.J.P."/>
            <person name="van Peer A."/>
        </authorList>
    </citation>
    <scope>NUCLEOTIDE SEQUENCE [LARGE SCALE GENOMIC DNA]</scope>
    <source>
        <strain evidence="12 13">H119_p4</strain>
    </source>
</reference>
<dbReference type="Proteomes" id="UP000629468">
    <property type="component" value="Unassembled WGS sequence"/>
</dbReference>
<dbReference type="Pfam" id="PF09768">
    <property type="entry name" value="Peptidase_M76"/>
    <property type="match status" value="1"/>
</dbReference>
<comment type="subcellular location">
    <subcellularLocation>
        <location evidence="1">Mitochondrion inner membrane</location>
        <topology evidence="1">Peripheral membrane protein</topology>
        <orientation evidence="1">Intermembrane side</orientation>
    </subcellularLocation>
</comment>
<evidence type="ECO:0000256" key="9">
    <source>
        <dbReference type="ARBA" id="ARBA00023049"/>
    </source>
</evidence>
<keyword evidence="5" id="KW-0645">Protease</keyword>
<comment type="similarity">
    <text evidence="2">Belongs to the peptidase M76 family.</text>
</comment>
<feature type="compositionally biased region" description="Low complexity" evidence="10">
    <location>
        <begin position="316"/>
        <end position="330"/>
    </location>
</feature>
<name>A0A8H7KKH2_AGABI</name>
<keyword evidence="7" id="KW-0732">Signal</keyword>
<dbReference type="PANTHER" id="PTHR21711">
    <property type="entry name" value="MITOCHONDRIAL INNER MEMBRANE PROTEASE"/>
    <property type="match status" value="1"/>
</dbReference>
<comment type="caution">
    <text evidence="12">The sequence shown here is derived from an EMBL/GenBank/DDBJ whole genome shotgun (WGS) entry which is preliminary data.</text>
</comment>
<evidence type="ECO:0000256" key="6">
    <source>
        <dbReference type="ARBA" id="ARBA00022723"/>
    </source>
</evidence>
<feature type="domain" description="Yeast cell wall synthesis Kre9/Knh1-like N-terminal" evidence="11">
    <location>
        <begin position="202"/>
        <end position="283"/>
    </location>
</feature>
<evidence type="ECO:0000259" key="11">
    <source>
        <dbReference type="Pfam" id="PF10342"/>
    </source>
</evidence>
<feature type="region of interest" description="Disordered" evidence="10">
    <location>
        <begin position="284"/>
        <end position="357"/>
    </location>
</feature>
<evidence type="ECO:0000256" key="10">
    <source>
        <dbReference type="SAM" id="MobiDB-lite"/>
    </source>
</evidence>
<evidence type="ECO:0000256" key="3">
    <source>
        <dbReference type="ARBA" id="ARBA00014312"/>
    </source>
</evidence>
<dbReference type="GO" id="GO:0005743">
    <property type="term" value="C:mitochondrial inner membrane"/>
    <property type="evidence" value="ECO:0007669"/>
    <property type="project" value="UniProtKB-SubCell"/>
</dbReference>
<evidence type="ECO:0000256" key="8">
    <source>
        <dbReference type="ARBA" id="ARBA00022801"/>
    </source>
</evidence>
<dbReference type="PANTHER" id="PTHR21711:SF0">
    <property type="entry name" value="MITOCHONDRIAL INNER MEMBRANE PROTEASE ATP23 HOMOLOG"/>
    <property type="match status" value="1"/>
</dbReference>
<protein>
    <recommendedName>
        <fullName evidence="4">Mitochondrial inner membrane protease ATP23</fullName>
    </recommendedName>
    <alternativeName>
        <fullName evidence="3">Mitochondrial inner membrane protease atp23</fullName>
    </alternativeName>
</protein>
<evidence type="ECO:0000256" key="2">
    <source>
        <dbReference type="ARBA" id="ARBA00009915"/>
    </source>
</evidence>
<dbReference type="GO" id="GO:0033615">
    <property type="term" value="P:mitochondrial proton-transporting ATP synthase complex assembly"/>
    <property type="evidence" value="ECO:0007669"/>
    <property type="project" value="TreeGrafter"/>
</dbReference>
<dbReference type="GO" id="GO:0004222">
    <property type="term" value="F:metalloendopeptidase activity"/>
    <property type="evidence" value="ECO:0007669"/>
    <property type="project" value="InterPro"/>
</dbReference>
<dbReference type="InterPro" id="IPR019165">
    <property type="entry name" value="Peptidase_M76_ATP23"/>
</dbReference>
<sequence length="389" mass="41258">MSYSPAVVFMLKHLKEIGCEVPASNILCAPCDLTRVGGFSPDPGAVVLCAGQFFSQSHMEQTMVHELMHMYDHCRFKVDWSNLRHHACSEIRANNLSGDCRYTRELRRGFVSFTKQHQACVRRQSVISVAMIPALSTRYTTYEDNVLEATWRVNSVVWLYLLSIPPFRSSLYSSKMFSKLCLLAIVTPLIAALTLEGPTGPVTTSSPITLNWTSDATDPGTFSLSMVNENFHDTFAIANNVQTNAGTITLTLPSIPPNREYTIIAINISNVTDIYATTPPFNVGPAVSSSQSSTSATGSSAIPSGTGSTMSSRPPVGGTSTGFGVTVSNTASGTTTPTDDATSSGANAPSGTNFGNSGNSGMSVRLNSNKGIVASAMLSLIAGAAIVAL</sequence>
<keyword evidence="6" id="KW-0479">Metal-binding</keyword>
<evidence type="ECO:0000256" key="1">
    <source>
        <dbReference type="ARBA" id="ARBA00004137"/>
    </source>
</evidence>
<dbReference type="GO" id="GO:0046872">
    <property type="term" value="F:metal ion binding"/>
    <property type="evidence" value="ECO:0007669"/>
    <property type="project" value="UniProtKB-KW"/>
</dbReference>
<keyword evidence="8" id="KW-0378">Hydrolase</keyword>
<dbReference type="InterPro" id="IPR018466">
    <property type="entry name" value="Kre9/Knh1-like_N"/>
</dbReference>
<dbReference type="EMBL" id="JABXXO010000001">
    <property type="protein sequence ID" value="KAF7783895.1"/>
    <property type="molecule type" value="Genomic_DNA"/>
</dbReference>
<gene>
    <name evidence="12" type="ORF">Agabi119p4_60</name>
</gene>
<proteinExistence type="inferred from homology"/>
<evidence type="ECO:0000256" key="5">
    <source>
        <dbReference type="ARBA" id="ARBA00022670"/>
    </source>
</evidence>
<feature type="compositionally biased region" description="Low complexity" evidence="10">
    <location>
        <begin position="284"/>
        <end position="309"/>
    </location>
</feature>
<dbReference type="GO" id="GO:0034982">
    <property type="term" value="P:mitochondrial protein processing"/>
    <property type="evidence" value="ECO:0007669"/>
    <property type="project" value="TreeGrafter"/>
</dbReference>
<evidence type="ECO:0000256" key="7">
    <source>
        <dbReference type="ARBA" id="ARBA00022729"/>
    </source>
</evidence>
<dbReference type="AlphaFoldDB" id="A0A8H7KKH2"/>
<organism evidence="12 13">
    <name type="scientific">Agaricus bisporus var. burnettii</name>
    <dbReference type="NCBI Taxonomy" id="192524"/>
    <lineage>
        <taxon>Eukaryota</taxon>
        <taxon>Fungi</taxon>
        <taxon>Dikarya</taxon>
        <taxon>Basidiomycota</taxon>
        <taxon>Agaricomycotina</taxon>
        <taxon>Agaricomycetes</taxon>
        <taxon>Agaricomycetidae</taxon>
        <taxon>Agaricales</taxon>
        <taxon>Agaricineae</taxon>
        <taxon>Agaricaceae</taxon>
        <taxon>Agaricus</taxon>
    </lineage>
</organism>